<gene>
    <name evidence="1" type="ORF">NE630_09270</name>
</gene>
<dbReference type="GO" id="GO:0009086">
    <property type="term" value="P:methionine biosynthetic process"/>
    <property type="evidence" value="ECO:0007669"/>
    <property type="project" value="TreeGrafter"/>
</dbReference>
<dbReference type="EMBL" id="JANFYT010000017">
    <property type="protein sequence ID" value="MCQ4814616.1"/>
    <property type="molecule type" value="Genomic_DNA"/>
</dbReference>
<protein>
    <recommendedName>
        <fullName evidence="3">Homoserine O-acetyltransferase</fullName>
    </recommendedName>
</protein>
<reference evidence="1 2" key="1">
    <citation type="submission" date="2022-06" db="EMBL/GenBank/DDBJ databases">
        <title>Isolation of gut microbiota from human fecal samples.</title>
        <authorList>
            <person name="Pamer E.G."/>
            <person name="Barat B."/>
            <person name="Waligurski E."/>
            <person name="Medina S."/>
            <person name="Paddock L."/>
            <person name="Mostad J."/>
        </authorList>
    </citation>
    <scope>NUCLEOTIDE SEQUENCE [LARGE SCALE GENOMIC DNA]</scope>
    <source>
        <strain evidence="1 2">DFI.9.90</strain>
    </source>
</reference>
<dbReference type="Gene3D" id="3.40.50.1820">
    <property type="entry name" value="alpha/beta hydrolase"/>
    <property type="match status" value="1"/>
</dbReference>
<dbReference type="AlphaFoldDB" id="A0AAW5K1V5"/>
<dbReference type="InterPro" id="IPR029058">
    <property type="entry name" value="AB_hydrolase_fold"/>
</dbReference>
<dbReference type="Proteomes" id="UP001205919">
    <property type="component" value="Unassembled WGS sequence"/>
</dbReference>
<dbReference type="GO" id="GO:0004414">
    <property type="term" value="F:homoserine O-acetyltransferase activity"/>
    <property type="evidence" value="ECO:0007669"/>
    <property type="project" value="TreeGrafter"/>
</dbReference>
<dbReference type="SUPFAM" id="SSF53474">
    <property type="entry name" value="alpha/beta-Hydrolases"/>
    <property type="match status" value="1"/>
</dbReference>
<organism evidence="1 2">
    <name type="scientific">Cloacibacillus evryensis</name>
    <dbReference type="NCBI Taxonomy" id="508460"/>
    <lineage>
        <taxon>Bacteria</taxon>
        <taxon>Thermotogati</taxon>
        <taxon>Synergistota</taxon>
        <taxon>Synergistia</taxon>
        <taxon>Synergistales</taxon>
        <taxon>Synergistaceae</taxon>
        <taxon>Cloacibacillus</taxon>
    </lineage>
</organism>
<dbReference type="PANTHER" id="PTHR32268:SF11">
    <property type="entry name" value="HOMOSERINE O-ACETYLTRANSFERASE"/>
    <property type="match status" value="1"/>
</dbReference>
<evidence type="ECO:0000313" key="1">
    <source>
        <dbReference type="EMBL" id="MCQ4814616.1"/>
    </source>
</evidence>
<keyword evidence="2" id="KW-1185">Reference proteome</keyword>
<accession>A0AAW5K1V5</accession>
<proteinExistence type="predicted"/>
<name>A0AAW5K1V5_9BACT</name>
<dbReference type="GO" id="GO:0009092">
    <property type="term" value="P:homoserine metabolic process"/>
    <property type="evidence" value="ECO:0007669"/>
    <property type="project" value="TreeGrafter"/>
</dbReference>
<comment type="caution">
    <text evidence="1">The sequence shown here is derived from an EMBL/GenBank/DDBJ whole genome shotgun (WGS) entry which is preliminary data.</text>
</comment>
<dbReference type="PANTHER" id="PTHR32268">
    <property type="entry name" value="HOMOSERINE O-ACETYLTRANSFERASE"/>
    <property type="match status" value="1"/>
</dbReference>
<evidence type="ECO:0000313" key="2">
    <source>
        <dbReference type="Proteomes" id="UP001205919"/>
    </source>
</evidence>
<dbReference type="InterPro" id="IPR008220">
    <property type="entry name" value="HAT_MetX-like"/>
</dbReference>
<evidence type="ECO:0008006" key="3">
    <source>
        <dbReference type="Google" id="ProtNLM"/>
    </source>
</evidence>
<sequence length="126" mass="14274">MAQGSTRDGDGQFQVESYLHYHGEEIVKRFDANCYLYLTKMMDLHDIGAGRGGPDEAWKRFSGRRLLGLGISSDMLFPNWQAEEAVRAAARNGVAACYEEIESENGHDAFLIDFDQVDDYLRSFLQ</sequence>
<dbReference type="RefSeq" id="WP_008708671.1">
    <property type="nucleotide sequence ID" value="NZ_CAJLEK010000040.1"/>
</dbReference>